<sequence>MARPPKWTPPAHAPLDPRSQKQFVNPLPIPPVARPAGADGMHYEIPIGEFRQHLGIRDPKTGAPLMTTVWGYAGRYPGPTIEARRGRPITVRWVNALYGASGPLPHRMPVDTSVHMAPLRNWPASGVPTVTHLHGGHTEWQSDGDPDAWYTPGYAQKGPLFAKEVYTYDNDQEAALLWYHDHALGFTRLNVYTGLAGLYVIRDDWERSLGLPSGRYELPLLIQDRSFYANGELYYHALAQEPSHPSPSVLPEQFGDVILVNGMAWPTAEVEPRKYRLRLLNGSDSRFYRLGFSSRLKFIQIGSDGGLLDAPVELTELLLAPAERADVIVDFAPLRGKTVLLLNDARAPFPDGDPVDPRTNGRVMAFKVGSTTTKDESRIPDRLRREPIPFLVPTAPKRALLLWEGQDAHGRQKSLLGTVQDGALHWNSPITENPALGATEVWEFYNTTPDTHPVHIHLVHFRIMSRQKFKADLDEKTGRLSNIRFTGPPLPPPPEERGWKDTVRANPGEVTRVIATFDRPGRYVWHCHILSHEDHEMMRPYQVGPIGETPSRSAL</sequence>
<comment type="caution">
    <text evidence="3">The sequence shown here is derived from an EMBL/GenBank/DDBJ whole genome shotgun (WGS) entry which is preliminary data.</text>
</comment>
<dbReference type="EMBL" id="VPFL01000012">
    <property type="protein sequence ID" value="TXF11657.1"/>
    <property type="molecule type" value="Genomic_DNA"/>
</dbReference>
<protein>
    <submittedName>
        <fullName evidence="3">Multicopper oxidase domain-containing protein</fullName>
    </submittedName>
</protein>
<reference evidence="3 4" key="1">
    <citation type="submission" date="2019-08" db="EMBL/GenBank/DDBJ databases">
        <title>Pelomicrobium methylotrophicum gen. nov., sp. nov. a moderately thermophilic, facultatively anaerobic, lithoautotrophic and methylotrophic bacterium isolated from a terrestrial mud volcano.</title>
        <authorList>
            <person name="Slobodkina G.B."/>
            <person name="Merkel A.Y."/>
            <person name="Slobodkin A.I."/>
        </authorList>
    </citation>
    <scope>NUCLEOTIDE SEQUENCE [LARGE SCALE GENOMIC DNA]</scope>
    <source>
        <strain evidence="3 4">SM250</strain>
    </source>
</reference>
<dbReference type="SUPFAM" id="SSF49503">
    <property type="entry name" value="Cupredoxins"/>
    <property type="match status" value="3"/>
</dbReference>
<dbReference type="PROSITE" id="PS50206">
    <property type="entry name" value="RHODANESE_3"/>
    <property type="match status" value="1"/>
</dbReference>
<dbReference type="AlphaFoldDB" id="A0A5C7ESL7"/>
<dbReference type="GO" id="GO:0016491">
    <property type="term" value="F:oxidoreductase activity"/>
    <property type="evidence" value="ECO:0007669"/>
    <property type="project" value="InterPro"/>
</dbReference>
<dbReference type="Proteomes" id="UP000321201">
    <property type="component" value="Unassembled WGS sequence"/>
</dbReference>
<dbReference type="InterPro" id="IPR045087">
    <property type="entry name" value="Cu-oxidase_fam"/>
</dbReference>
<dbReference type="InParanoid" id="A0A5C7ESL7"/>
<evidence type="ECO:0000313" key="3">
    <source>
        <dbReference type="EMBL" id="TXF11657.1"/>
    </source>
</evidence>
<dbReference type="InterPro" id="IPR001763">
    <property type="entry name" value="Rhodanese-like_dom"/>
</dbReference>
<feature type="compositionally biased region" description="Pro residues" evidence="1">
    <location>
        <begin position="1"/>
        <end position="12"/>
    </location>
</feature>
<feature type="region of interest" description="Disordered" evidence="1">
    <location>
        <begin position="1"/>
        <end position="31"/>
    </location>
</feature>
<proteinExistence type="predicted"/>
<dbReference type="Pfam" id="PF07731">
    <property type="entry name" value="Cu-oxidase_2"/>
    <property type="match status" value="1"/>
</dbReference>
<dbReference type="CDD" id="cd13844">
    <property type="entry name" value="CuRO_1_BOD_CotA_like"/>
    <property type="match status" value="1"/>
</dbReference>
<feature type="region of interest" description="Disordered" evidence="1">
    <location>
        <begin position="481"/>
        <end position="502"/>
    </location>
</feature>
<dbReference type="OrthoDB" id="9757546at2"/>
<dbReference type="Gene3D" id="2.60.40.420">
    <property type="entry name" value="Cupredoxins - blue copper proteins"/>
    <property type="match status" value="3"/>
</dbReference>
<gene>
    <name evidence="3" type="ORF">FR698_09960</name>
</gene>
<evidence type="ECO:0000256" key="1">
    <source>
        <dbReference type="SAM" id="MobiDB-lite"/>
    </source>
</evidence>
<organism evidence="3 4">
    <name type="scientific">Pelomicrobium methylotrophicum</name>
    <dbReference type="NCBI Taxonomy" id="2602750"/>
    <lineage>
        <taxon>Bacteria</taxon>
        <taxon>Pseudomonadati</taxon>
        <taxon>Pseudomonadota</taxon>
        <taxon>Hydrogenophilia</taxon>
        <taxon>Hydrogenophilia incertae sedis</taxon>
        <taxon>Pelomicrobium</taxon>
    </lineage>
</organism>
<dbReference type="CDD" id="cd13868">
    <property type="entry name" value="CuRO_2_CotA_like"/>
    <property type="match status" value="1"/>
</dbReference>
<dbReference type="GO" id="GO:0005507">
    <property type="term" value="F:copper ion binding"/>
    <property type="evidence" value="ECO:0007669"/>
    <property type="project" value="InterPro"/>
</dbReference>
<keyword evidence="4" id="KW-1185">Reference proteome</keyword>
<evidence type="ECO:0000313" key="4">
    <source>
        <dbReference type="Proteomes" id="UP000321201"/>
    </source>
</evidence>
<accession>A0A5C7ESL7</accession>
<dbReference type="PANTHER" id="PTHR48267">
    <property type="entry name" value="CUPREDOXIN SUPERFAMILY PROTEIN"/>
    <property type="match status" value="1"/>
</dbReference>
<dbReference type="PANTHER" id="PTHR48267:SF1">
    <property type="entry name" value="BILIRUBIN OXIDASE"/>
    <property type="match status" value="1"/>
</dbReference>
<dbReference type="CDD" id="cd13891">
    <property type="entry name" value="CuRO_3_CotA_like"/>
    <property type="match status" value="1"/>
</dbReference>
<dbReference type="InterPro" id="IPR008972">
    <property type="entry name" value="Cupredoxin"/>
</dbReference>
<feature type="domain" description="Rhodanese" evidence="2">
    <location>
        <begin position="126"/>
        <end position="149"/>
    </location>
</feature>
<dbReference type="InterPro" id="IPR011706">
    <property type="entry name" value="Cu-oxidase_C"/>
</dbReference>
<evidence type="ECO:0000259" key="2">
    <source>
        <dbReference type="PROSITE" id="PS50206"/>
    </source>
</evidence>
<name>A0A5C7ESL7_9PROT</name>